<dbReference type="InterPro" id="IPR058385">
    <property type="entry name" value="DUF8072"/>
</dbReference>
<gene>
    <name evidence="2" type="ORF">SAMN04488063_2077</name>
</gene>
<proteinExistence type="predicted"/>
<dbReference type="EMBL" id="FOOQ01000002">
    <property type="protein sequence ID" value="SFG44717.1"/>
    <property type="molecule type" value="Genomic_DNA"/>
</dbReference>
<dbReference type="RefSeq" id="WP_092891875.1">
    <property type="nucleotide sequence ID" value="NZ_FOOQ01000002.1"/>
</dbReference>
<dbReference type="AlphaFoldDB" id="A0A1I2S1J9"/>
<accession>A0A1I2S1J9</accession>
<evidence type="ECO:0000259" key="1">
    <source>
        <dbReference type="Pfam" id="PF26269"/>
    </source>
</evidence>
<reference evidence="3" key="1">
    <citation type="submission" date="2016-10" db="EMBL/GenBank/DDBJ databases">
        <authorList>
            <person name="Varghese N."/>
            <person name="Submissions S."/>
        </authorList>
    </citation>
    <scope>NUCLEOTIDE SEQUENCE [LARGE SCALE GENOMIC DNA]</scope>
    <source>
        <strain evidence="3">CGMCC 1.7739</strain>
    </source>
</reference>
<dbReference type="Pfam" id="PF26269">
    <property type="entry name" value="DUF8072"/>
    <property type="match status" value="1"/>
</dbReference>
<evidence type="ECO:0000313" key="3">
    <source>
        <dbReference type="Proteomes" id="UP000198876"/>
    </source>
</evidence>
<name>A0A1I2S1J9_9EURY</name>
<protein>
    <recommendedName>
        <fullName evidence="1">DUF8072 domain-containing protein</fullName>
    </recommendedName>
</protein>
<dbReference type="OrthoDB" id="339988at2157"/>
<organism evidence="2 3">
    <name type="scientific">Halopelagius inordinatus</name>
    <dbReference type="NCBI Taxonomy" id="553467"/>
    <lineage>
        <taxon>Archaea</taxon>
        <taxon>Methanobacteriati</taxon>
        <taxon>Methanobacteriota</taxon>
        <taxon>Stenosarchaea group</taxon>
        <taxon>Halobacteria</taxon>
        <taxon>Halobacteriales</taxon>
        <taxon>Haloferacaceae</taxon>
    </lineage>
</organism>
<dbReference type="Proteomes" id="UP000198876">
    <property type="component" value="Unassembled WGS sequence"/>
</dbReference>
<sequence>MADLNPVAKRIHNVSPKPVRLTLADGTSAIYRMHSTQFFQREFQAEGERTDDGADYRLVTSEDNESVLLGRKGAEDSEWSMVGEVAEATRADTDETDVAGD</sequence>
<keyword evidence="3" id="KW-1185">Reference proteome</keyword>
<evidence type="ECO:0000313" key="2">
    <source>
        <dbReference type="EMBL" id="SFG44717.1"/>
    </source>
</evidence>
<feature type="domain" description="DUF8072" evidence="1">
    <location>
        <begin position="1"/>
        <end position="93"/>
    </location>
</feature>